<organism evidence="1 2">
    <name type="scientific">Racocetra persica</name>
    <dbReference type="NCBI Taxonomy" id="160502"/>
    <lineage>
        <taxon>Eukaryota</taxon>
        <taxon>Fungi</taxon>
        <taxon>Fungi incertae sedis</taxon>
        <taxon>Mucoromycota</taxon>
        <taxon>Glomeromycotina</taxon>
        <taxon>Glomeromycetes</taxon>
        <taxon>Diversisporales</taxon>
        <taxon>Gigasporaceae</taxon>
        <taxon>Racocetra</taxon>
    </lineage>
</organism>
<dbReference type="EMBL" id="CAJVQC010001451">
    <property type="protein sequence ID" value="CAG8494600.1"/>
    <property type="molecule type" value="Genomic_DNA"/>
</dbReference>
<proteinExistence type="predicted"/>
<gene>
    <name evidence="1" type="ORF">RPERSI_LOCUS1544</name>
</gene>
<dbReference type="Proteomes" id="UP000789920">
    <property type="component" value="Unassembled WGS sequence"/>
</dbReference>
<protein>
    <submittedName>
        <fullName evidence="1">31418_t:CDS:1</fullName>
    </submittedName>
</protein>
<accession>A0ACA9KVG2</accession>
<reference evidence="1" key="1">
    <citation type="submission" date="2021-06" db="EMBL/GenBank/DDBJ databases">
        <authorList>
            <person name="Kallberg Y."/>
            <person name="Tangrot J."/>
            <person name="Rosling A."/>
        </authorList>
    </citation>
    <scope>NUCLEOTIDE SEQUENCE</scope>
    <source>
        <strain evidence="1">MA461A</strain>
    </source>
</reference>
<sequence length="137" mass="15763">MSLKTWDYEEYELDKGKLLGSGSAGKVFKCYSGKMKQYFVLKTPHNNNLFDKNIANEINIWLKLEHKNIIKFHAITQDPRTEEYSIVLQFADGGDLNNYLKNNKLEWSEIIRMAKGLAAGVHYLHNYQGGIIHGDLV</sequence>
<comment type="caution">
    <text evidence="1">The sequence shown here is derived from an EMBL/GenBank/DDBJ whole genome shotgun (WGS) entry which is preliminary data.</text>
</comment>
<keyword evidence="2" id="KW-1185">Reference proteome</keyword>
<evidence type="ECO:0000313" key="1">
    <source>
        <dbReference type="EMBL" id="CAG8494600.1"/>
    </source>
</evidence>
<name>A0ACA9KVG2_9GLOM</name>
<evidence type="ECO:0000313" key="2">
    <source>
        <dbReference type="Proteomes" id="UP000789920"/>
    </source>
</evidence>